<dbReference type="Gene3D" id="2.40.100.20">
    <property type="match status" value="1"/>
</dbReference>
<feature type="domain" description="Cyclophilin-like" evidence="1">
    <location>
        <begin position="14"/>
        <end position="118"/>
    </location>
</feature>
<dbReference type="Proteomes" id="UP000677016">
    <property type="component" value="Unassembled WGS sequence"/>
</dbReference>
<organism evidence="2 3">
    <name type="scientific">Phycicoccus avicenniae</name>
    <dbReference type="NCBI Taxonomy" id="2828860"/>
    <lineage>
        <taxon>Bacteria</taxon>
        <taxon>Bacillati</taxon>
        <taxon>Actinomycetota</taxon>
        <taxon>Actinomycetes</taxon>
        <taxon>Micrococcales</taxon>
        <taxon>Intrasporangiaceae</taxon>
        <taxon>Phycicoccus</taxon>
    </lineage>
</organism>
<proteinExistence type="predicted"/>
<dbReference type="SUPFAM" id="SSF50891">
    <property type="entry name" value="Cyclophilin-like"/>
    <property type="match status" value="1"/>
</dbReference>
<evidence type="ECO:0000313" key="2">
    <source>
        <dbReference type="EMBL" id="MBR7744829.1"/>
    </source>
</evidence>
<sequence length="127" mass="13454">MSAPSPGPVTVRLTTADHVVDVVLEDSAATRALVDLLPVDLDVRDFHGIEKVADLPRRLPTDDAPAGYQAAAGDLTYYAPWGNLALFHRPFEHASGLVPLGRVVTDHAVLGDLEGPARLVLVETPGS</sequence>
<dbReference type="RefSeq" id="WP_211604356.1">
    <property type="nucleotide sequence ID" value="NZ_JAGSNF010000024.1"/>
</dbReference>
<dbReference type="Pfam" id="PF18050">
    <property type="entry name" value="Cyclophil_like2"/>
    <property type="match status" value="1"/>
</dbReference>
<comment type="caution">
    <text evidence="2">The sequence shown here is derived from an EMBL/GenBank/DDBJ whole genome shotgun (WGS) entry which is preliminary data.</text>
</comment>
<evidence type="ECO:0000313" key="3">
    <source>
        <dbReference type="Proteomes" id="UP000677016"/>
    </source>
</evidence>
<protein>
    <recommendedName>
        <fullName evidence="1">Cyclophilin-like domain-containing protein</fullName>
    </recommendedName>
</protein>
<evidence type="ECO:0000259" key="1">
    <source>
        <dbReference type="Pfam" id="PF18050"/>
    </source>
</evidence>
<accession>A0A941I2A4</accession>
<reference evidence="2" key="1">
    <citation type="submission" date="2021-04" db="EMBL/GenBank/DDBJ databases">
        <title>Phycicoccus avicenniae sp. nov., a novel endophytic actinomycetes isolated from branch of Avicennia mariana.</title>
        <authorList>
            <person name="Tuo L."/>
        </authorList>
    </citation>
    <scope>NUCLEOTIDE SEQUENCE</scope>
    <source>
        <strain evidence="2">BSK3Z-2</strain>
    </source>
</reference>
<dbReference type="EMBL" id="JAGSNF010000024">
    <property type="protein sequence ID" value="MBR7744829.1"/>
    <property type="molecule type" value="Genomic_DNA"/>
</dbReference>
<gene>
    <name evidence="2" type="ORF">KC207_16150</name>
</gene>
<name>A0A941I2A4_9MICO</name>
<dbReference type="AlphaFoldDB" id="A0A941I2A4"/>
<dbReference type="InterPro" id="IPR029000">
    <property type="entry name" value="Cyclophilin-like_dom_sf"/>
</dbReference>
<keyword evidence="3" id="KW-1185">Reference proteome</keyword>
<dbReference type="InterPro" id="IPR041183">
    <property type="entry name" value="Cyclophilin-like"/>
</dbReference>